<organism evidence="2 3">
    <name type="scientific">Umezawaea tangerina</name>
    <dbReference type="NCBI Taxonomy" id="84725"/>
    <lineage>
        <taxon>Bacteria</taxon>
        <taxon>Bacillati</taxon>
        <taxon>Actinomycetota</taxon>
        <taxon>Actinomycetes</taxon>
        <taxon>Pseudonocardiales</taxon>
        <taxon>Pseudonocardiaceae</taxon>
        <taxon>Umezawaea</taxon>
    </lineage>
</organism>
<protein>
    <submittedName>
        <fullName evidence="2">Uncharacterized protein</fullName>
    </submittedName>
</protein>
<reference evidence="2 3" key="1">
    <citation type="submission" date="2018-03" db="EMBL/GenBank/DDBJ databases">
        <title>Genomic Encyclopedia of Archaeal and Bacterial Type Strains, Phase II (KMG-II): from individual species to whole genera.</title>
        <authorList>
            <person name="Goeker M."/>
        </authorList>
    </citation>
    <scope>NUCLEOTIDE SEQUENCE [LARGE SCALE GENOMIC DNA]</scope>
    <source>
        <strain evidence="2 3">DSM 44720</strain>
    </source>
</reference>
<feature type="region of interest" description="Disordered" evidence="1">
    <location>
        <begin position="1"/>
        <end position="26"/>
    </location>
</feature>
<evidence type="ECO:0000256" key="1">
    <source>
        <dbReference type="SAM" id="MobiDB-lite"/>
    </source>
</evidence>
<dbReference type="AlphaFoldDB" id="A0A2T0SX16"/>
<evidence type="ECO:0000313" key="2">
    <source>
        <dbReference type="EMBL" id="PRY37957.1"/>
    </source>
</evidence>
<evidence type="ECO:0000313" key="3">
    <source>
        <dbReference type="Proteomes" id="UP000239494"/>
    </source>
</evidence>
<accession>A0A2T0SX16</accession>
<comment type="caution">
    <text evidence="2">The sequence shown here is derived from an EMBL/GenBank/DDBJ whole genome shotgun (WGS) entry which is preliminary data.</text>
</comment>
<feature type="compositionally biased region" description="Low complexity" evidence="1">
    <location>
        <begin position="48"/>
        <end position="80"/>
    </location>
</feature>
<keyword evidence="3" id="KW-1185">Reference proteome</keyword>
<dbReference type="EMBL" id="PVTF01000009">
    <property type="protein sequence ID" value="PRY37957.1"/>
    <property type="molecule type" value="Genomic_DNA"/>
</dbReference>
<sequence length="119" mass="12253">MAWTGFRTTSDRQDFTTLIDRPGSGDLHPLGSALLGLGDTHFTGLDYGTDTNGTDTNGTDTNGTDTNGTDTNGTDTNGTDANSTSLTVAEAETATGFVDPDSPDTPDGLAEVEARLPPL</sequence>
<dbReference type="RefSeq" id="WP_211304607.1">
    <property type="nucleotide sequence ID" value="NZ_PVTF01000009.1"/>
</dbReference>
<feature type="region of interest" description="Disordered" evidence="1">
    <location>
        <begin position="39"/>
        <end position="119"/>
    </location>
</feature>
<dbReference type="Proteomes" id="UP000239494">
    <property type="component" value="Unassembled WGS sequence"/>
</dbReference>
<proteinExistence type="predicted"/>
<name>A0A2T0SX16_9PSEU</name>
<gene>
    <name evidence="2" type="ORF">CLV43_109177</name>
</gene>